<dbReference type="PANTHER" id="PTHR43531:SF11">
    <property type="entry name" value="METHYL-ACCEPTING CHEMOTAXIS PROTEIN 3"/>
    <property type="match status" value="1"/>
</dbReference>
<dbReference type="Gene3D" id="1.10.287.950">
    <property type="entry name" value="Methyl-accepting chemotaxis protein"/>
    <property type="match status" value="2"/>
</dbReference>
<gene>
    <name evidence="5" type="ordered locus">Dde_2108</name>
</gene>
<dbReference type="InterPro" id="IPR004089">
    <property type="entry name" value="MCPsignal_dom"/>
</dbReference>
<dbReference type="EMBL" id="CP000112">
    <property type="protein sequence ID" value="ABB38905.1"/>
    <property type="molecule type" value="Genomic_DNA"/>
</dbReference>
<dbReference type="PANTHER" id="PTHR43531">
    <property type="entry name" value="PROTEIN ICFG"/>
    <property type="match status" value="1"/>
</dbReference>
<reference evidence="5 6" key="1">
    <citation type="journal article" date="2011" name="J. Bacteriol.">
        <title>Complete genome sequence and updated annotation of Desulfovibrio alaskensis G20.</title>
        <authorList>
            <person name="Hauser L.J."/>
            <person name="Land M.L."/>
            <person name="Brown S.D."/>
            <person name="Larimer F."/>
            <person name="Keller K.L."/>
            <person name="Rapp-Giles B.J."/>
            <person name="Price M.N."/>
            <person name="Lin M."/>
            <person name="Bruce D.C."/>
            <person name="Detter J.C."/>
            <person name="Tapia R."/>
            <person name="Han C.S."/>
            <person name="Goodwin L.A."/>
            <person name="Cheng J.F."/>
            <person name="Pitluck S."/>
            <person name="Copeland A."/>
            <person name="Lucas S."/>
            <person name="Nolan M."/>
            <person name="Lapidus A.L."/>
            <person name="Palumbo A.V."/>
            <person name="Wall J.D."/>
        </authorList>
    </citation>
    <scope>NUCLEOTIDE SEQUENCE [LARGE SCALE GENOMIC DNA]</scope>
    <source>
        <strain evidence="6">ATCC BAA 1058 / DSM 17464 / G20</strain>
    </source>
</reference>
<proteinExistence type="inferred from homology"/>
<dbReference type="GO" id="GO:0005886">
    <property type="term" value="C:plasma membrane"/>
    <property type="evidence" value="ECO:0007669"/>
    <property type="project" value="TreeGrafter"/>
</dbReference>
<keyword evidence="6" id="KW-1185">Reference proteome</keyword>
<evidence type="ECO:0000256" key="1">
    <source>
        <dbReference type="ARBA" id="ARBA00022500"/>
    </source>
</evidence>
<dbReference type="RefSeq" id="WP_011368009.1">
    <property type="nucleotide sequence ID" value="NC_007519.1"/>
</dbReference>
<evidence type="ECO:0000313" key="5">
    <source>
        <dbReference type="EMBL" id="ABB38905.1"/>
    </source>
</evidence>
<dbReference type="HOGENOM" id="CLU_030861_0_0_7"/>
<dbReference type="Proteomes" id="UP000002710">
    <property type="component" value="Chromosome"/>
</dbReference>
<feature type="domain" description="Methyl-accepting transducer" evidence="4">
    <location>
        <begin position="92"/>
        <end position="260"/>
    </location>
</feature>
<keyword evidence="1" id="KW-0145">Chemotaxis</keyword>
<dbReference type="InterPro" id="IPR051310">
    <property type="entry name" value="MCP_chemotaxis"/>
</dbReference>
<dbReference type="PROSITE" id="PS50111">
    <property type="entry name" value="CHEMOTAXIS_TRANSDUC_2"/>
    <property type="match status" value="2"/>
</dbReference>
<dbReference type="GO" id="GO:0006935">
    <property type="term" value="P:chemotaxis"/>
    <property type="evidence" value="ECO:0007669"/>
    <property type="project" value="UniProtKB-KW"/>
</dbReference>
<evidence type="ECO:0000259" key="4">
    <source>
        <dbReference type="PROSITE" id="PS50111"/>
    </source>
</evidence>
<feature type="domain" description="Methyl-accepting transducer" evidence="4">
    <location>
        <begin position="292"/>
        <end position="515"/>
    </location>
</feature>
<accession>Q30ZJ1</accession>
<evidence type="ECO:0000256" key="2">
    <source>
        <dbReference type="ARBA" id="ARBA00029447"/>
    </source>
</evidence>
<dbReference type="GO" id="GO:0007165">
    <property type="term" value="P:signal transduction"/>
    <property type="evidence" value="ECO:0007669"/>
    <property type="project" value="UniProtKB-KW"/>
</dbReference>
<sequence>MSGTGKLVQESLQLLGDVRKKLNMLISSREHEFLALGENIMSLSDAVGGVRQRSAELVELVSGEAIYSVINQLADDMGRLHELCSVGSESNLDELVRVRSNLHELIRLIQSYARVVRTLQMLGISTRIESARLGTDGRGFNTLADDVEKLAGKIVEYSGQIVQYAKNLDALADEASVRSQIMLGDQQTCALEAASGMTDRVHLLQDAAQAAKERSEHVDALMSDIAASMGQIVSSLQFHDIVRQQVEHVDEILESVSRMVIEKQEDSSPDEELVWIMDVARLQAMQLEHSRDSFSDAVGQLSAGLGQIASNVMHVAHTAVSGDSVAGSALDSISQTINDTAERMRGVAAQGGEMGETMSSVASTVADMAGFLEHIEDVGAEIELIALNASIKAAHTGDKGKALGVLASSIQRLSQDAGNQTGVIAATLDTVSSSADSLKSQARSFHDATVINETIGKLEEVTGSLRALGMQAENLASALSSEAGDIAESISSVVRGITFEKTVGKELSAAQERLQGLVRRIEAAVPDAKSVRRPAQLDQMMNRYTMKQERDIHLKAFGGQSDEADDDNIELF</sequence>
<comment type="similarity">
    <text evidence="2">Belongs to the methyl-accepting chemotaxis (MCP) protein family.</text>
</comment>
<dbReference type="eggNOG" id="COG0840">
    <property type="taxonomic scope" value="Bacteria"/>
</dbReference>
<name>Q30ZJ1_OLEA2</name>
<evidence type="ECO:0000313" key="6">
    <source>
        <dbReference type="Proteomes" id="UP000002710"/>
    </source>
</evidence>
<organism evidence="5 6">
    <name type="scientific">Oleidesulfovibrio alaskensis (strain ATCC BAA-1058 / DSM 17464 / G20)</name>
    <name type="common">Desulfovibrio alaskensis</name>
    <dbReference type="NCBI Taxonomy" id="207559"/>
    <lineage>
        <taxon>Bacteria</taxon>
        <taxon>Pseudomonadati</taxon>
        <taxon>Thermodesulfobacteriota</taxon>
        <taxon>Desulfovibrionia</taxon>
        <taxon>Desulfovibrionales</taxon>
        <taxon>Desulfovibrionaceae</taxon>
        <taxon>Oleidesulfovibrio</taxon>
    </lineage>
</organism>
<dbReference type="SUPFAM" id="SSF58104">
    <property type="entry name" value="Methyl-accepting chemotaxis protein (MCP) signaling domain"/>
    <property type="match status" value="2"/>
</dbReference>
<keyword evidence="3" id="KW-0807">Transducer</keyword>
<dbReference type="GO" id="GO:0004888">
    <property type="term" value="F:transmembrane signaling receptor activity"/>
    <property type="evidence" value="ECO:0007669"/>
    <property type="project" value="TreeGrafter"/>
</dbReference>
<dbReference type="AlphaFoldDB" id="Q30ZJ1"/>
<dbReference type="STRING" id="207559.Dde_2108"/>
<protein>
    <submittedName>
        <fullName evidence="5">Chemotaxis sensory transducer</fullName>
    </submittedName>
</protein>
<dbReference type="KEGG" id="dde:Dde_2108"/>
<evidence type="ECO:0000256" key="3">
    <source>
        <dbReference type="PROSITE-ProRule" id="PRU00284"/>
    </source>
</evidence>